<feature type="compositionally biased region" description="Polar residues" evidence="1">
    <location>
        <begin position="243"/>
        <end position="252"/>
    </location>
</feature>
<comment type="caution">
    <text evidence="3">The sequence shown here is derived from an EMBL/GenBank/DDBJ whole genome shotgun (WGS) entry which is preliminary data.</text>
</comment>
<dbReference type="Pfam" id="PF02701">
    <property type="entry name" value="Zn_ribbon_Dof"/>
    <property type="match status" value="1"/>
</dbReference>
<dbReference type="InterPro" id="IPR003851">
    <property type="entry name" value="Znf_Dof"/>
</dbReference>
<feature type="domain" description="Dof-type" evidence="2">
    <location>
        <begin position="2"/>
        <end position="25"/>
    </location>
</feature>
<gene>
    <name evidence="3" type="ORF">Tco_1070612</name>
</gene>
<organism evidence="3 4">
    <name type="scientific">Tanacetum coccineum</name>
    <dbReference type="NCBI Taxonomy" id="301880"/>
    <lineage>
        <taxon>Eukaryota</taxon>
        <taxon>Viridiplantae</taxon>
        <taxon>Streptophyta</taxon>
        <taxon>Embryophyta</taxon>
        <taxon>Tracheophyta</taxon>
        <taxon>Spermatophyta</taxon>
        <taxon>Magnoliopsida</taxon>
        <taxon>eudicotyledons</taxon>
        <taxon>Gunneridae</taxon>
        <taxon>Pentapetalae</taxon>
        <taxon>asterids</taxon>
        <taxon>campanulids</taxon>
        <taxon>Asterales</taxon>
        <taxon>Asteraceae</taxon>
        <taxon>Asteroideae</taxon>
        <taxon>Anthemideae</taxon>
        <taxon>Anthemidinae</taxon>
        <taxon>Tanacetum</taxon>
    </lineage>
</organism>
<dbReference type="Proteomes" id="UP001151760">
    <property type="component" value="Unassembled WGS sequence"/>
</dbReference>
<protein>
    <submittedName>
        <fullName evidence="3">Zinc finger, Dof-type containing protein</fullName>
    </submittedName>
</protein>
<feature type="region of interest" description="Disordered" evidence="1">
    <location>
        <begin position="233"/>
        <end position="252"/>
    </location>
</feature>
<keyword evidence="4" id="KW-1185">Reference proteome</keyword>
<reference evidence="3" key="2">
    <citation type="submission" date="2022-01" db="EMBL/GenBank/DDBJ databases">
        <authorList>
            <person name="Yamashiro T."/>
            <person name="Shiraishi A."/>
            <person name="Satake H."/>
            <person name="Nakayama K."/>
        </authorList>
    </citation>
    <scope>NUCLEOTIDE SEQUENCE</scope>
</reference>
<feature type="region of interest" description="Disordered" evidence="1">
    <location>
        <begin position="9"/>
        <end position="70"/>
    </location>
</feature>
<proteinExistence type="predicted"/>
<feature type="compositionally biased region" description="Low complexity" evidence="1">
    <location>
        <begin position="29"/>
        <end position="39"/>
    </location>
</feature>
<accession>A0ABQ5HLX1</accession>
<evidence type="ECO:0000313" key="4">
    <source>
        <dbReference type="Proteomes" id="UP001151760"/>
    </source>
</evidence>
<sequence length="252" mass="26700">MDCPRYWTHGGAIRNIPNNGTNRKRGRVTSTSSSHSTKSAALQGSVVPPTLPTAGSMGSRDVPPGAGSITSQFLLSQHSGLLYPALPPKSWSMGSPNNPARGGTCSSIGSGTFRLPINETKQSFTGGGFLNQTTFMFTPDGELGAVKRFVGGAPPQPVPPNPLLQHLSLVGGSCELGIPFLQPPQHQLIPSPPPTAWITQNMASNSTSTNKLIPKARETTVAENVISINEWPEFDDMDIESDPLQSYKSPSP</sequence>
<dbReference type="EMBL" id="BQNB010019773">
    <property type="protein sequence ID" value="GJT88895.1"/>
    <property type="molecule type" value="Genomic_DNA"/>
</dbReference>
<evidence type="ECO:0000256" key="1">
    <source>
        <dbReference type="SAM" id="MobiDB-lite"/>
    </source>
</evidence>
<name>A0ABQ5HLX1_9ASTR</name>
<evidence type="ECO:0000259" key="2">
    <source>
        <dbReference type="Pfam" id="PF02701"/>
    </source>
</evidence>
<evidence type="ECO:0000313" key="3">
    <source>
        <dbReference type="EMBL" id="GJT88895.1"/>
    </source>
</evidence>
<reference evidence="3" key="1">
    <citation type="journal article" date="2022" name="Int. J. Mol. Sci.">
        <title>Draft Genome of Tanacetum Coccineum: Genomic Comparison of Closely Related Tanacetum-Family Plants.</title>
        <authorList>
            <person name="Yamashiro T."/>
            <person name="Shiraishi A."/>
            <person name="Nakayama K."/>
            <person name="Satake H."/>
        </authorList>
    </citation>
    <scope>NUCLEOTIDE SEQUENCE</scope>
</reference>